<comment type="caution">
    <text evidence="3">The sequence shown here is derived from an EMBL/GenBank/DDBJ whole genome shotgun (WGS) entry which is preliminary data.</text>
</comment>
<evidence type="ECO:0000256" key="1">
    <source>
        <dbReference type="SAM" id="MobiDB-lite"/>
    </source>
</evidence>
<feature type="region of interest" description="Disordered" evidence="1">
    <location>
        <begin position="1"/>
        <end position="59"/>
    </location>
</feature>
<reference evidence="3" key="1">
    <citation type="journal article" date="2021" name="IMA Fungus">
        <title>Genomic characterization of three marine fungi, including Emericellopsis atlantica sp. nov. with signatures of a generalist lifestyle and marine biomass degradation.</title>
        <authorList>
            <person name="Hagestad O.C."/>
            <person name="Hou L."/>
            <person name="Andersen J.H."/>
            <person name="Hansen E.H."/>
            <person name="Altermark B."/>
            <person name="Li C."/>
            <person name="Kuhnert E."/>
            <person name="Cox R.J."/>
            <person name="Crous P.W."/>
            <person name="Spatafora J.W."/>
            <person name="Lail K."/>
            <person name="Amirebrahimi M."/>
            <person name="Lipzen A."/>
            <person name="Pangilinan J."/>
            <person name="Andreopoulos W."/>
            <person name="Hayes R.D."/>
            <person name="Ng V."/>
            <person name="Grigoriev I.V."/>
            <person name="Jackson S.A."/>
            <person name="Sutton T.D.S."/>
            <person name="Dobson A.D.W."/>
            <person name="Rama T."/>
        </authorList>
    </citation>
    <scope>NUCLEOTIDE SEQUENCE</scope>
    <source>
        <strain evidence="3">TS7</strain>
    </source>
</reference>
<organism evidence="3 4">
    <name type="scientific">Emericellopsis atlantica</name>
    <dbReference type="NCBI Taxonomy" id="2614577"/>
    <lineage>
        <taxon>Eukaryota</taxon>
        <taxon>Fungi</taxon>
        <taxon>Dikarya</taxon>
        <taxon>Ascomycota</taxon>
        <taxon>Pezizomycotina</taxon>
        <taxon>Sordariomycetes</taxon>
        <taxon>Hypocreomycetidae</taxon>
        <taxon>Hypocreales</taxon>
        <taxon>Bionectriaceae</taxon>
        <taxon>Emericellopsis</taxon>
    </lineage>
</organism>
<dbReference type="EMBL" id="MU251260">
    <property type="protein sequence ID" value="KAG9252868.1"/>
    <property type="molecule type" value="Genomic_DNA"/>
</dbReference>
<accession>A0A9P8CMW6</accession>
<feature type="compositionally biased region" description="Polar residues" evidence="1">
    <location>
        <begin position="8"/>
        <end position="23"/>
    </location>
</feature>
<protein>
    <submittedName>
        <fullName evidence="3">Uncharacterized protein</fullName>
    </submittedName>
</protein>
<keyword evidence="4" id="KW-1185">Reference proteome</keyword>
<feature type="compositionally biased region" description="Basic and acidic residues" evidence="1">
    <location>
        <begin position="40"/>
        <end position="53"/>
    </location>
</feature>
<name>A0A9P8CMW6_9HYPO</name>
<keyword evidence="2" id="KW-1133">Transmembrane helix</keyword>
<gene>
    <name evidence="3" type="ORF">F5Z01DRAFT_189205</name>
</gene>
<dbReference type="RefSeq" id="XP_046116792.1">
    <property type="nucleotide sequence ID" value="XM_046257992.1"/>
</dbReference>
<feature type="region of interest" description="Disordered" evidence="1">
    <location>
        <begin position="71"/>
        <end position="91"/>
    </location>
</feature>
<keyword evidence="2" id="KW-0472">Membrane</keyword>
<dbReference type="GeneID" id="70288895"/>
<sequence>MAPDDKINSTPAFETLTPVSTINAPEKVALSSTTTACDPTADRSPRTSKDTDKGSNPFETDIEAMEIMDTQQPCVSRSPLSKDKHNPNCTVWPGKDHWKQKAKAAKKKRSCALFAGMSKRNRIISKILLVLLVVGIAVGVGFGVSKPLGAPIWGNPDNH</sequence>
<evidence type="ECO:0000313" key="4">
    <source>
        <dbReference type="Proteomes" id="UP000887229"/>
    </source>
</evidence>
<proteinExistence type="predicted"/>
<dbReference type="Proteomes" id="UP000887229">
    <property type="component" value="Unassembled WGS sequence"/>
</dbReference>
<keyword evidence="2" id="KW-0812">Transmembrane</keyword>
<evidence type="ECO:0000256" key="2">
    <source>
        <dbReference type="SAM" id="Phobius"/>
    </source>
</evidence>
<dbReference type="AlphaFoldDB" id="A0A9P8CMW6"/>
<feature type="transmembrane region" description="Helical" evidence="2">
    <location>
        <begin position="127"/>
        <end position="145"/>
    </location>
</feature>
<evidence type="ECO:0000313" key="3">
    <source>
        <dbReference type="EMBL" id="KAG9252868.1"/>
    </source>
</evidence>
<dbReference type="OrthoDB" id="5214669at2759"/>